<dbReference type="GO" id="GO:1903457">
    <property type="term" value="P:lactate catabolic process"/>
    <property type="evidence" value="ECO:0007669"/>
    <property type="project" value="TreeGrafter"/>
</dbReference>
<evidence type="ECO:0000256" key="5">
    <source>
        <dbReference type="SAM" id="MobiDB-lite"/>
    </source>
</evidence>
<dbReference type="PROSITE" id="PS51387">
    <property type="entry name" value="FAD_PCMH"/>
    <property type="match status" value="1"/>
</dbReference>
<name>A0AAD5RLE2_9PEZI</name>
<dbReference type="InterPro" id="IPR016171">
    <property type="entry name" value="Vanillyl_alc_oxidase_C-sub2"/>
</dbReference>
<comment type="caution">
    <text evidence="7">The sequence shown here is derived from an EMBL/GenBank/DDBJ whole genome shotgun (WGS) entry which is preliminary data.</text>
</comment>
<dbReference type="InterPro" id="IPR016169">
    <property type="entry name" value="FAD-bd_PCMH_sub2"/>
</dbReference>
<dbReference type="GO" id="GO:0004458">
    <property type="term" value="F:D-lactate dehydrogenase (cytochrome) activity"/>
    <property type="evidence" value="ECO:0007669"/>
    <property type="project" value="TreeGrafter"/>
</dbReference>
<sequence>MDKFFDRASSIIGEDNVSRDPSTGALSGIQGKTSYGDPFPIDLERKPRGAVRPRSVEEVQAIVKVANELRVPLWTVSRGKNLGYGGSCPVVDGSVVLDLHRMNKIVEISAEHAYAIVEPGVSFFDLYEEIQKRKLKLWTSVPAIGWGSVLGNTLDRGFGYTPDGEHTTAQCGMEVVLPTGELLRTGMGAMDNSKLFPLYKGGYGPSVDGLFYQSNFGIVTKLGFHLTPAPEAYCSCQVHAEDEKDLVPLIDLLADLIRRRVIGNSPSVTNIFREALLSRDADVSKELGPYLGVDKCVPDDVLEKIRHRKGWGFWKAHFSLYGPTEVVPALLEALKRAVAAAPGLRLEAKPVVTAPSGKFLESMDVGEEEIPHAGVPTLEPLGLTESRAPGAGHMDYSPILPPSGQEIYSWYLTAKQRTIDAKVDLFADFHVYARYVIAIELVVFAQSERERMKQLYLQLLADGAAQGYSVYRTHVSFMDDVREHFSFNGGAFGQFAVRLKNVLDPNGILSPGKSGVWNSEGKGGA</sequence>
<evidence type="ECO:0000256" key="4">
    <source>
        <dbReference type="ARBA" id="ARBA00023002"/>
    </source>
</evidence>
<dbReference type="InterPro" id="IPR016164">
    <property type="entry name" value="FAD-linked_Oxase-like_C"/>
</dbReference>
<dbReference type="InterPro" id="IPR016170">
    <property type="entry name" value="Cytok_DH_C_sf"/>
</dbReference>
<evidence type="ECO:0000313" key="7">
    <source>
        <dbReference type="EMBL" id="KAJ2897242.1"/>
    </source>
</evidence>
<dbReference type="InterPro" id="IPR036318">
    <property type="entry name" value="FAD-bd_PCMH-like_sf"/>
</dbReference>
<feature type="region of interest" description="Disordered" evidence="5">
    <location>
        <begin position="15"/>
        <end position="40"/>
    </location>
</feature>
<evidence type="ECO:0000256" key="1">
    <source>
        <dbReference type="ARBA" id="ARBA00001974"/>
    </source>
</evidence>
<dbReference type="Pfam" id="PF01565">
    <property type="entry name" value="FAD_binding_4"/>
    <property type="match status" value="1"/>
</dbReference>
<dbReference type="InterPro" id="IPR006094">
    <property type="entry name" value="Oxid_FAD_bind_N"/>
</dbReference>
<keyword evidence="3" id="KW-0274">FAD</keyword>
<dbReference type="Gene3D" id="3.40.462.10">
    <property type="entry name" value="FAD-linked oxidases, C-terminal domain"/>
    <property type="match status" value="1"/>
</dbReference>
<dbReference type="SUPFAM" id="SSF56176">
    <property type="entry name" value="FAD-binding/transporter-associated domain-like"/>
    <property type="match status" value="1"/>
</dbReference>
<dbReference type="Pfam" id="PF02913">
    <property type="entry name" value="FAD-oxidase_C"/>
    <property type="match status" value="1"/>
</dbReference>
<evidence type="ECO:0000256" key="3">
    <source>
        <dbReference type="ARBA" id="ARBA00022827"/>
    </source>
</evidence>
<proteinExistence type="predicted"/>
<gene>
    <name evidence="7" type="ORF">MKZ38_004844</name>
</gene>
<dbReference type="InterPro" id="IPR016166">
    <property type="entry name" value="FAD-bd_PCMH"/>
</dbReference>
<comment type="cofactor">
    <cofactor evidence="1">
        <name>FAD</name>
        <dbReference type="ChEBI" id="CHEBI:57692"/>
    </cofactor>
</comment>
<keyword evidence="4" id="KW-0560">Oxidoreductase</keyword>
<dbReference type="Gene3D" id="1.10.45.10">
    <property type="entry name" value="Vanillyl-alcohol Oxidase, Chain A, domain 4"/>
    <property type="match status" value="1"/>
</dbReference>
<dbReference type="PANTHER" id="PTHR11748">
    <property type="entry name" value="D-LACTATE DEHYDROGENASE"/>
    <property type="match status" value="1"/>
</dbReference>
<keyword evidence="8" id="KW-1185">Reference proteome</keyword>
<dbReference type="GO" id="GO:0071949">
    <property type="term" value="F:FAD binding"/>
    <property type="evidence" value="ECO:0007669"/>
    <property type="project" value="InterPro"/>
</dbReference>
<dbReference type="Proteomes" id="UP001201980">
    <property type="component" value="Unassembled WGS sequence"/>
</dbReference>
<feature type="domain" description="FAD-binding PCMH-type" evidence="6">
    <location>
        <begin position="43"/>
        <end position="229"/>
    </location>
</feature>
<evidence type="ECO:0000313" key="8">
    <source>
        <dbReference type="Proteomes" id="UP001201980"/>
    </source>
</evidence>
<dbReference type="GO" id="GO:0005739">
    <property type="term" value="C:mitochondrion"/>
    <property type="evidence" value="ECO:0007669"/>
    <property type="project" value="TreeGrafter"/>
</dbReference>
<organism evidence="7 8">
    <name type="scientific">Zalerion maritima</name>
    <dbReference type="NCBI Taxonomy" id="339359"/>
    <lineage>
        <taxon>Eukaryota</taxon>
        <taxon>Fungi</taxon>
        <taxon>Dikarya</taxon>
        <taxon>Ascomycota</taxon>
        <taxon>Pezizomycotina</taxon>
        <taxon>Sordariomycetes</taxon>
        <taxon>Lulworthiomycetidae</taxon>
        <taxon>Lulworthiales</taxon>
        <taxon>Lulworthiaceae</taxon>
        <taxon>Zalerion</taxon>
    </lineage>
</organism>
<reference evidence="7" key="1">
    <citation type="submission" date="2022-07" db="EMBL/GenBank/DDBJ databases">
        <title>Draft genome sequence of Zalerion maritima ATCC 34329, a (micro)plastics degrading marine fungus.</title>
        <authorList>
            <person name="Paco A."/>
            <person name="Goncalves M.F.M."/>
            <person name="Rocha-Santos T.A.P."/>
            <person name="Alves A."/>
        </authorList>
    </citation>
    <scope>NUCLEOTIDE SEQUENCE</scope>
    <source>
        <strain evidence="7">ATCC 34329</strain>
    </source>
</reference>
<feature type="compositionally biased region" description="Polar residues" evidence="5">
    <location>
        <begin position="19"/>
        <end position="33"/>
    </location>
</feature>
<dbReference type="GO" id="GO:0008720">
    <property type="term" value="F:D-lactate dehydrogenase (NAD+) activity"/>
    <property type="evidence" value="ECO:0007669"/>
    <property type="project" value="TreeGrafter"/>
</dbReference>
<keyword evidence="2" id="KW-0285">Flavoprotein</keyword>
<dbReference type="AlphaFoldDB" id="A0AAD5RLE2"/>
<dbReference type="SUPFAM" id="SSF55103">
    <property type="entry name" value="FAD-linked oxidases, C-terminal domain"/>
    <property type="match status" value="1"/>
</dbReference>
<accession>A0AAD5RLE2</accession>
<protein>
    <submittedName>
        <fullName evidence="7">Vanillyl-alcohol oxidase</fullName>
    </submittedName>
</protein>
<dbReference type="Gene3D" id="3.30.43.10">
    <property type="entry name" value="Uridine Diphospho-n-acetylenolpyruvylglucosamine Reductase, domain 2"/>
    <property type="match status" value="1"/>
</dbReference>
<evidence type="ECO:0000256" key="2">
    <source>
        <dbReference type="ARBA" id="ARBA00022630"/>
    </source>
</evidence>
<dbReference type="PANTHER" id="PTHR11748:SF114">
    <property type="entry name" value="ARYL-ALCOHOL OXIDASE VANILLYL-ALCOHOL OXIDASE (AFU_ORTHOLOGUE AFUA_3G09500)-RELATED"/>
    <property type="match status" value="1"/>
</dbReference>
<evidence type="ECO:0000259" key="6">
    <source>
        <dbReference type="PROSITE" id="PS51387"/>
    </source>
</evidence>
<dbReference type="EMBL" id="JAKWBI020000286">
    <property type="protein sequence ID" value="KAJ2897242.1"/>
    <property type="molecule type" value="Genomic_DNA"/>
</dbReference>
<dbReference type="Gene3D" id="3.30.465.10">
    <property type="match status" value="1"/>
</dbReference>
<dbReference type="InterPro" id="IPR016167">
    <property type="entry name" value="FAD-bd_PCMH_sub1"/>
</dbReference>
<dbReference type="InterPro" id="IPR004113">
    <property type="entry name" value="FAD-bd_oxidored_4_C"/>
</dbReference>